<evidence type="ECO:0000313" key="3">
    <source>
        <dbReference type="EMBL" id="KAJ8429528.1"/>
    </source>
</evidence>
<organism evidence="3 4">
    <name type="scientific">Carnegiea gigantea</name>
    <dbReference type="NCBI Taxonomy" id="171969"/>
    <lineage>
        <taxon>Eukaryota</taxon>
        <taxon>Viridiplantae</taxon>
        <taxon>Streptophyta</taxon>
        <taxon>Embryophyta</taxon>
        <taxon>Tracheophyta</taxon>
        <taxon>Spermatophyta</taxon>
        <taxon>Magnoliopsida</taxon>
        <taxon>eudicotyledons</taxon>
        <taxon>Gunneridae</taxon>
        <taxon>Pentapetalae</taxon>
        <taxon>Caryophyllales</taxon>
        <taxon>Cactineae</taxon>
        <taxon>Cactaceae</taxon>
        <taxon>Cactoideae</taxon>
        <taxon>Echinocereeae</taxon>
        <taxon>Carnegiea</taxon>
    </lineage>
</organism>
<feature type="region of interest" description="Disordered" evidence="1">
    <location>
        <begin position="1"/>
        <end position="93"/>
    </location>
</feature>
<evidence type="ECO:0000313" key="4">
    <source>
        <dbReference type="Proteomes" id="UP001153076"/>
    </source>
</evidence>
<protein>
    <recommendedName>
        <fullName evidence="2">DUF4005 domain-containing protein</fullName>
    </recommendedName>
</protein>
<dbReference type="AlphaFoldDB" id="A0A9Q1JR98"/>
<dbReference type="OrthoDB" id="1747078at2759"/>
<dbReference type="Pfam" id="PF13178">
    <property type="entry name" value="DUF4005"/>
    <property type="match status" value="1"/>
</dbReference>
<reference evidence="3" key="1">
    <citation type="submission" date="2022-04" db="EMBL/GenBank/DDBJ databases">
        <title>Carnegiea gigantea Genome sequencing and assembly v2.</title>
        <authorList>
            <person name="Copetti D."/>
            <person name="Sanderson M.J."/>
            <person name="Burquez A."/>
            <person name="Wojciechowski M.F."/>
        </authorList>
    </citation>
    <scope>NUCLEOTIDE SEQUENCE</scope>
    <source>
        <strain evidence="3">SGP5-SGP5p</strain>
        <tissue evidence="3">Aerial part</tissue>
    </source>
</reference>
<feature type="compositionally biased region" description="Polar residues" evidence="1">
    <location>
        <begin position="29"/>
        <end position="41"/>
    </location>
</feature>
<dbReference type="Proteomes" id="UP001153076">
    <property type="component" value="Unassembled WGS sequence"/>
</dbReference>
<evidence type="ECO:0000259" key="2">
    <source>
        <dbReference type="Pfam" id="PF13178"/>
    </source>
</evidence>
<feature type="compositionally biased region" description="Basic and acidic residues" evidence="1">
    <location>
        <begin position="52"/>
        <end position="63"/>
    </location>
</feature>
<accession>A0A9Q1JR98</accession>
<feature type="compositionally biased region" description="Basic residues" evidence="1">
    <location>
        <begin position="1"/>
        <end position="10"/>
    </location>
</feature>
<comment type="caution">
    <text evidence="3">The sequence shown here is derived from an EMBL/GenBank/DDBJ whole genome shotgun (WGS) entry which is preliminary data.</text>
</comment>
<name>A0A9Q1JR98_9CARY</name>
<evidence type="ECO:0000256" key="1">
    <source>
        <dbReference type="SAM" id="MobiDB-lite"/>
    </source>
</evidence>
<feature type="domain" description="DUF4005" evidence="2">
    <location>
        <begin position="15"/>
        <end position="92"/>
    </location>
</feature>
<dbReference type="EMBL" id="JAKOGI010000886">
    <property type="protein sequence ID" value="KAJ8429528.1"/>
    <property type="molecule type" value="Genomic_DNA"/>
</dbReference>
<feature type="compositionally biased region" description="Basic and acidic residues" evidence="1">
    <location>
        <begin position="18"/>
        <end position="28"/>
    </location>
</feature>
<gene>
    <name evidence="3" type="ORF">Cgig2_025714</name>
</gene>
<sequence>MDHKSGKRRNSFGSTKSDNADQEPRDSSSHNPLPSYMQATESARAKAHSPRSSRDVHDKEVQIKKRHSLPGASGRQGSPHIRSASQVAQGAKTNGYGGARMSLIVHPVLRPSFKAQWRENVTHCRDMLHENSTLTSMFEKVARTSVVSSDVENPVARAPVRGNGKGKEVLYGVI</sequence>
<dbReference type="InterPro" id="IPR025064">
    <property type="entry name" value="DUF4005"/>
</dbReference>
<keyword evidence="4" id="KW-1185">Reference proteome</keyword>
<feature type="compositionally biased region" description="Polar residues" evidence="1">
    <location>
        <begin position="83"/>
        <end position="92"/>
    </location>
</feature>
<proteinExistence type="predicted"/>